<dbReference type="Pfam" id="PF01554">
    <property type="entry name" value="MatE"/>
    <property type="match status" value="2"/>
</dbReference>
<feature type="transmembrane region" description="Helical" evidence="10">
    <location>
        <begin position="146"/>
        <end position="167"/>
    </location>
</feature>
<keyword evidence="5 10" id="KW-0812">Transmembrane</keyword>
<comment type="caution">
    <text evidence="11">The sequence shown here is derived from an EMBL/GenBank/DDBJ whole genome shotgun (WGS) entry which is preliminary data.</text>
</comment>
<dbReference type="CDD" id="cd13137">
    <property type="entry name" value="MATE_NorM_like"/>
    <property type="match status" value="1"/>
</dbReference>
<evidence type="ECO:0000256" key="9">
    <source>
        <dbReference type="ARBA" id="ARBA00031636"/>
    </source>
</evidence>
<organism evidence="11 12">
    <name type="scientific">Heminiphilus faecis</name>
    <dbReference type="NCBI Taxonomy" id="2601703"/>
    <lineage>
        <taxon>Bacteria</taxon>
        <taxon>Pseudomonadati</taxon>
        <taxon>Bacteroidota</taxon>
        <taxon>Bacteroidia</taxon>
        <taxon>Bacteroidales</taxon>
        <taxon>Muribaculaceae</taxon>
        <taxon>Heminiphilus</taxon>
    </lineage>
</organism>
<keyword evidence="3" id="KW-0050">Antiport</keyword>
<evidence type="ECO:0000256" key="8">
    <source>
        <dbReference type="ARBA" id="ARBA00023136"/>
    </source>
</evidence>
<evidence type="ECO:0000256" key="7">
    <source>
        <dbReference type="ARBA" id="ARBA00023065"/>
    </source>
</evidence>
<feature type="transmembrane region" description="Helical" evidence="10">
    <location>
        <begin position="217"/>
        <end position="240"/>
    </location>
</feature>
<feature type="transmembrane region" description="Helical" evidence="10">
    <location>
        <begin position="31"/>
        <end position="52"/>
    </location>
</feature>
<evidence type="ECO:0000256" key="10">
    <source>
        <dbReference type="SAM" id="Phobius"/>
    </source>
</evidence>
<dbReference type="InterPro" id="IPR002528">
    <property type="entry name" value="MATE_fam"/>
</dbReference>
<dbReference type="InterPro" id="IPR048279">
    <property type="entry name" value="MdtK-like"/>
</dbReference>
<evidence type="ECO:0000313" key="12">
    <source>
        <dbReference type="Proteomes" id="UP001565200"/>
    </source>
</evidence>
<dbReference type="EMBL" id="JBCLPP010000003">
    <property type="protein sequence ID" value="MEY8244304.1"/>
    <property type="molecule type" value="Genomic_DNA"/>
</dbReference>
<reference evidence="11 12" key="1">
    <citation type="submission" date="2024-03" db="EMBL/GenBank/DDBJ databases">
        <title>Mouse gut bacterial collection (mGBC) of GemPharmatech.</title>
        <authorList>
            <person name="He Y."/>
            <person name="Dong L."/>
            <person name="Wu D."/>
            <person name="Gao X."/>
            <person name="Lin Z."/>
        </authorList>
    </citation>
    <scope>NUCLEOTIDE SEQUENCE [LARGE SCALE GENOMIC DNA]</scope>
    <source>
        <strain evidence="11 12">54-13</strain>
    </source>
</reference>
<feature type="transmembrane region" description="Helical" evidence="10">
    <location>
        <begin position="443"/>
        <end position="462"/>
    </location>
</feature>
<evidence type="ECO:0000256" key="4">
    <source>
        <dbReference type="ARBA" id="ARBA00022475"/>
    </source>
</evidence>
<accession>A0ABV4CSD9</accession>
<keyword evidence="12" id="KW-1185">Reference proteome</keyword>
<gene>
    <name evidence="11" type="ORF">AAK873_01575</name>
</gene>
<proteinExistence type="predicted"/>
<evidence type="ECO:0000256" key="3">
    <source>
        <dbReference type="ARBA" id="ARBA00022449"/>
    </source>
</evidence>
<feature type="transmembrane region" description="Helical" evidence="10">
    <location>
        <begin position="72"/>
        <end position="93"/>
    </location>
</feature>
<comment type="subcellular location">
    <subcellularLocation>
        <location evidence="1">Cell membrane</location>
        <topology evidence="1">Multi-pass membrane protein</topology>
    </subcellularLocation>
</comment>
<evidence type="ECO:0000256" key="2">
    <source>
        <dbReference type="ARBA" id="ARBA00022448"/>
    </source>
</evidence>
<dbReference type="PANTHER" id="PTHR43298:SF2">
    <property type="entry name" value="FMN_FAD EXPORTER YEEO-RELATED"/>
    <property type="match status" value="1"/>
</dbReference>
<protein>
    <recommendedName>
        <fullName evidence="9">Multidrug-efflux transporter</fullName>
    </recommendedName>
</protein>
<evidence type="ECO:0000256" key="1">
    <source>
        <dbReference type="ARBA" id="ARBA00004651"/>
    </source>
</evidence>
<keyword evidence="2" id="KW-0813">Transport</keyword>
<evidence type="ECO:0000256" key="5">
    <source>
        <dbReference type="ARBA" id="ARBA00022692"/>
    </source>
</evidence>
<dbReference type="PANTHER" id="PTHR43298">
    <property type="entry name" value="MULTIDRUG RESISTANCE PROTEIN NORM-RELATED"/>
    <property type="match status" value="1"/>
</dbReference>
<sequence>MKLTEGTELLGLIRSGGELDGRRKLLLTVKLSAPAIVAQLSSIVMQFIDASMVGHLGAEASASIGIVSTTTWLFWGMLTALATGFSVQVAHAIGAGEFSRARSIFRQAITSTVVFSLLLAAVGCGISGGLPRWLGGADDICHDASLYFFVFALFLPALQLNFLGGAMLRCSGNMHVPSLLNMLMCAMDVVFNFFLIFPARDIDIFGVSMSMPGAGLGVLGAALGTVLAETVTAVLMMWYACVRSKDLSILGVKGGFLPTRDCLRKAARISLPMGTEHAVLCGAQIFLTVIVAPLGTFAIAANAFAITAESLCYMPGYGIADAATTLVGQSLGAGRRELTRSFAWISVWLGMAVMTVMGVIMYIAAPSIMGVMTEVVPIRELGAAALRIEAFAEPMFAASIVAYGVFVGAGDTLVPSVMNLGSMWVVRITLAAILAPAMGLQGVWLAMCIELCFRGAIFLIRLRYGRWMRRI</sequence>
<dbReference type="NCBIfam" id="TIGR00797">
    <property type="entry name" value="matE"/>
    <property type="match status" value="1"/>
</dbReference>
<keyword evidence="6 10" id="KW-1133">Transmembrane helix</keyword>
<evidence type="ECO:0000256" key="6">
    <source>
        <dbReference type="ARBA" id="ARBA00022989"/>
    </source>
</evidence>
<dbReference type="RefSeq" id="WP_121698127.1">
    <property type="nucleotide sequence ID" value="NZ_JBCLPP010000003.1"/>
</dbReference>
<evidence type="ECO:0000313" key="11">
    <source>
        <dbReference type="EMBL" id="MEY8244304.1"/>
    </source>
</evidence>
<feature type="transmembrane region" description="Helical" evidence="10">
    <location>
        <begin position="342"/>
        <end position="364"/>
    </location>
</feature>
<feature type="transmembrane region" description="Helical" evidence="10">
    <location>
        <begin position="113"/>
        <end position="134"/>
    </location>
</feature>
<keyword evidence="4" id="KW-1003">Cell membrane</keyword>
<dbReference type="PIRSF" id="PIRSF006603">
    <property type="entry name" value="DinF"/>
    <property type="match status" value="1"/>
</dbReference>
<feature type="transmembrane region" description="Helical" evidence="10">
    <location>
        <begin position="179"/>
        <end position="197"/>
    </location>
</feature>
<name>A0ABV4CSD9_9BACT</name>
<dbReference type="InterPro" id="IPR050222">
    <property type="entry name" value="MATE_MdtK"/>
</dbReference>
<keyword evidence="8 10" id="KW-0472">Membrane</keyword>
<keyword evidence="7" id="KW-0406">Ion transport</keyword>
<dbReference type="Proteomes" id="UP001565200">
    <property type="component" value="Unassembled WGS sequence"/>
</dbReference>